<gene>
    <name evidence="7" type="ORF">AEA09_17860</name>
</gene>
<evidence type="ECO:0000256" key="5">
    <source>
        <dbReference type="ARBA" id="ARBA00022967"/>
    </source>
</evidence>
<protein>
    <submittedName>
        <fullName evidence="7">ABC transporter</fullName>
    </submittedName>
</protein>
<dbReference type="InterPro" id="IPR050683">
    <property type="entry name" value="Bact_Polysacc_Export_ATP-bd"/>
</dbReference>
<keyword evidence="8" id="KW-1185">Reference proteome</keyword>
<comment type="similarity">
    <text evidence="1">Belongs to the ABC transporter superfamily.</text>
</comment>
<dbReference type="RefSeq" id="WP_053585298.1">
    <property type="nucleotide sequence ID" value="NZ_LGRV01000007.1"/>
</dbReference>
<dbReference type="SUPFAM" id="SSF52540">
    <property type="entry name" value="P-loop containing nucleoside triphosphate hydrolases"/>
    <property type="match status" value="1"/>
</dbReference>
<keyword evidence="2" id="KW-0813">Transport</keyword>
<feature type="domain" description="ABC transporter" evidence="6">
    <location>
        <begin position="28"/>
        <end position="251"/>
    </location>
</feature>
<dbReference type="Gene3D" id="2.70.50.60">
    <property type="entry name" value="abc- transporter (atp binding component) like domain"/>
    <property type="match status" value="1"/>
</dbReference>
<dbReference type="Proteomes" id="UP000050668">
    <property type="component" value="Unassembled WGS sequence"/>
</dbReference>
<evidence type="ECO:0000256" key="1">
    <source>
        <dbReference type="ARBA" id="ARBA00005417"/>
    </source>
</evidence>
<dbReference type="PROSITE" id="PS50893">
    <property type="entry name" value="ABC_TRANSPORTER_2"/>
    <property type="match status" value="1"/>
</dbReference>
<dbReference type="InterPro" id="IPR003439">
    <property type="entry name" value="ABC_transporter-like_ATP-bd"/>
</dbReference>
<dbReference type="Gene3D" id="3.40.50.300">
    <property type="entry name" value="P-loop containing nucleotide triphosphate hydrolases"/>
    <property type="match status" value="1"/>
</dbReference>
<proteinExistence type="inferred from homology"/>
<evidence type="ECO:0000256" key="3">
    <source>
        <dbReference type="ARBA" id="ARBA00022741"/>
    </source>
</evidence>
<evidence type="ECO:0000313" key="8">
    <source>
        <dbReference type="Proteomes" id="UP000050668"/>
    </source>
</evidence>
<evidence type="ECO:0000259" key="6">
    <source>
        <dbReference type="PROSITE" id="PS50893"/>
    </source>
</evidence>
<dbReference type="CDD" id="cd03220">
    <property type="entry name" value="ABC_KpsT_Wzt"/>
    <property type="match status" value="1"/>
</dbReference>
<dbReference type="InterPro" id="IPR015860">
    <property type="entry name" value="ABC_transpr_TagH-like"/>
</dbReference>
<dbReference type="Pfam" id="PF00005">
    <property type="entry name" value="ABC_tran"/>
    <property type="match status" value="1"/>
</dbReference>
<accession>A0ABR5JX77</accession>
<organism evidence="7 8">
    <name type="scientific">Lysinibacillus contaminans</name>
    <dbReference type="NCBI Taxonomy" id="1293441"/>
    <lineage>
        <taxon>Bacteria</taxon>
        <taxon>Bacillati</taxon>
        <taxon>Bacillota</taxon>
        <taxon>Bacilli</taxon>
        <taxon>Bacillales</taxon>
        <taxon>Bacillaceae</taxon>
        <taxon>Lysinibacillus</taxon>
    </lineage>
</organism>
<dbReference type="InterPro" id="IPR027417">
    <property type="entry name" value="P-loop_NTPase"/>
</dbReference>
<dbReference type="InterPro" id="IPR003593">
    <property type="entry name" value="AAA+_ATPase"/>
</dbReference>
<comment type="caution">
    <text evidence="7">The sequence shown here is derived from an EMBL/GenBank/DDBJ whole genome shotgun (WGS) entry which is preliminary data.</text>
</comment>
<evidence type="ECO:0000256" key="2">
    <source>
        <dbReference type="ARBA" id="ARBA00022448"/>
    </source>
</evidence>
<name>A0ABR5JX77_9BACI</name>
<evidence type="ECO:0000313" key="7">
    <source>
        <dbReference type="EMBL" id="KOS66604.1"/>
    </source>
</evidence>
<dbReference type="PANTHER" id="PTHR46743:SF2">
    <property type="entry name" value="TEICHOIC ACIDS EXPORT ATP-BINDING PROTEIN TAGH"/>
    <property type="match status" value="1"/>
</dbReference>
<dbReference type="EMBL" id="LGRV01000007">
    <property type="protein sequence ID" value="KOS66604.1"/>
    <property type="molecule type" value="Genomic_DNA"/>
</dbReference>
<dbReference type="PANTHER" id="PTHR46743">
    <property type="entry name" value="TEICHOIC ACIDS EXPORT ATP-BINDING PROTEIN TAGH"/>
    <property type="match status" value="1"/>
</dbReference>
<evidence type="ECO:0000256" key="4">
    <source>
        <dbReference type="ARBA" id="ARBA00022840"/>
    </source>
</evidence>
<reference evidence="8" key="1">
    <citation type="submission" date="2015-07" db="EMBL/GenBank/DDBJ databases">
        <title>Fjat-14205 dsm 2895.</title>
        <authorList>
            <person name="Liu B."/>
            <person name="Wang J."/>
            <person name="Zhu Y."/>
            <person name="Liu G."/>
            <person name="Chen Q."/>
            <person name="Chen Z."/>
            <person name="Lan J."/>
            <person name="Che J."/>
            <person name="Ge C."/>
            <person name="Shi H."/>
            <person name="Pan Z."/>
            <person name="Liu X."/>
        </authorList>
    </citation>
    <scope>NUCLEOTIDE SEQUENCE [LARGE SCALE GENOMIC DNA]</scope>
    <source>
        <strain evidence="8">DSM 25560</strain>
    </source>
</reference>
<dbReference type="CDD" id="cd10147">
    <property type="entry name" value="Wzt_C-like"/>
    <property type="match status" value="1"/>
</dbReference>
<dbReference type="Pfam" id="PF14524">
    <property type="entry name" value="Wzt_C"/>
    <property type="match status" value="1"/>
</dbReference>
<keyword evidence="5" id="KW-1278">Translocase</keyword>
<keyword evidence="4" id="KW-0067">ATP-binding</keyword>
<keyword evidence="3" id="KW-0547">Nucleotide-binding</keyword>
<dbReference type="InterPro" id="IPR029439">
    <property type="entry name" value="Wzt_C"/>
</dbReference>
<dbReference type="SMART" id="SM00382">
    <property type="entry name" value="AAA"/>
    <property type="match status" value="1"/>
</dbReference>
<sequence>MSSSNNNIAISVRKISKEYQIYGKPIDRLKQSLSFGEKKYYREFNALNDISFDVKKGQTFGIVGQNGSGKSTLLQMLADTLTPTEGEVIVNGRVAALLELGSGFNPEYTGRENVYLNGSILGVSKEEMDIRFAEIEQFADIGDFIDQPVKTYSSGMYVRLAFAVAINVDADILIVDEALAVGDMFFQIKCYKKIDEFRNQGKTILLVTHDLGSVIKYCDNVLVLNQGNSLGIYPAKEAVDIYKKVVVNLHKGKEGIIETTSTSHKEWKDFYPLNAEMLNYGNDSAEIIDYGIFDDYKELTSAINKDVSCTIKMRVQFKETIENPIFAYTIKDLKGTEITGTNTMIENASSKEVKAGQIIEVSFEQQVTLQGGNYLLSFGCTGFQKGEFVVYHRLYDVIAFQVVSSKNTVGFFDPNSKVEITTK</sequence>